<feature type="region of interest" description="Disordered" evidence="1">
    <location>
        <begin position="15"/>
        <end position="37"/>
    </location>
</feature>
<sequence>MKVSTTDLLGVLGAAPAAASPSRAPRQTTSRSGREQARANELKCMRVVAHHGHVRVAELARAVWPKARYAEQVCRRVASRLVTEGLLLERRNALGSRSLCLTRVGATWLEARGIEAQHTLDLSSVSGSTFFHRTLATRYLVERQVEGFQTAGEYLLLRRKAPFPVDRMVKMLRKMPDGAVWQRRADGPATVEVCEVEAARKALPHLAACLRWAELVGQPLDQAGAYRLGGLVFVYDRELNHARRILLAATSLWGHRPLQERVTLERRVKLVAVELRDPLLWVGSSVTTLHHLRQRAV</sequence>
<protein>
    <submittedName>
        <fullName evidence="2">Uncharacterized protein</fullName>
    </submittedName>
</protein>
<accession>A0ABT7LMG6</accession>
<evidence type="ECO:0000313" key="2">
    <source>
        <dbReference type="EMBL" id="MDL5032711.1"/>
    </source>
</evidence>
<dbReference type="EMBL" id="JASVDS010000003">
    <property type="protein sequence ID" value="MDL5032711.1"/>
    <property type="molecule type" value="Genomic_DNA"/>
</dbReference>
<evidence type="ECO:0000313" key="3">
    <source>
        <dbReference type="Proteomes" id="UP001238603"/>
    </source>
</evidence>
<evidence type="ECO:0000256" key="1">
    <source>
        <dbReference type="SAM" id="MobiDB-lite"/>
    </source>
</evidence>
<proteinExistence type="predicted"/>
<organism evidence="2 3">
    <name type="scientific">Roseateles subflavus</name>
    <dbReference type="NCBI Taxonomy" id="3053353"/>
    <lineage>
        <taxon>Bacteria</taxon>
        <taxon>Pseudomonadati</taxon>
        <taxon>Pseudomonadota</taxon>
        <taxon>Betaproteobacteria</taxon>
        <taxon>Burkholderiales</taxon>
        <taxon>Sphaerotilaceae</taxon>
        <taxon>Roseateles</taxon>
    </lineage>
</organism>
<dbReference type="Proteomes" id="UP001238603">
    <property type="component" value="Unassembled WGS sequence"/>
</dbReference>
<name>A0ABT7LMG6_9BURK</name>
<reference evidence="2 3" key="1">
    <citation type="submission" date="2023-06" db="EMBL/GenBank/DDBJ databases">
        <title>Pelomonas sp. APW6 16S ribosomal RNA gene genome sequencing and assembly.</title>
        <authorList>
            <person name="Woo H."/>
        </authorList>
    </citation>
    <scope>NUCLEOTIDE SEQUENCE [LARGE SCALE GENOMIC DNA]</scope>
    <source>
        <strain evidence="2 3">APW6</strain>
    </source>
</reference>
<comment type="caution">
    <text evidence="2">The sequence shown here is derived from an EMBL/GenBank/DDBJ whole genome shotgun (WGS) entry which is preliminary data.</text>
</comment>
<dbReference type="RefSeq" id="WP_285982795.1">
    <property type="nucleotide sequence ID" value="NZ_JASVDS010000003.1"/>
</dbReference>
<feature type="compositionally biased region" description="Low complexity" evidence="1">
    <location>
        <begin position="15"/>
        <end position="26"/>
    </location>
</feature>
<gene>
    <name evidence="2" type="ORF">QRD43_12420</name>
</gene>
<keyword evidence="3" id="KW-1185">Reference proteome</keyword>